<accession>C6XPP7</accession>
<dbReference type="SUPFAM" id="SSF103473">
    <property type="entry name" value="MFS general substrate transporter"/>
    <property type="match status" value="1"/>
</dbReference>
<dbReference type="HOGENOM" id="CLU_001265_5_12_5"/>
<feature type="transmembrane region" description="Helical" evidence="6">
    <location>
        <begin position="62"/>
        <end position="83"/>
    </location>
</feature>
<feature type="transmembrane region" description="Helical" evidence="6">
    <location>
        <begin position="196"/>
        <end position="217"/>
    </location>
</feature>
<sequence>MSQVSEKTSDEVKSHDSDWPKPAVAWTVAILLTFANSLAFVDRQILAMLVEPIKEAFQVSDTLISILYGLTFSLFYVAVGIPIARLADSTNRRNIVVAAISLWSVMTCFCGLAQNYIMLLLARIGVGAGEGGFTPAAQSLLADMFPKDRLPTALGLFSTGIYLGGGAALIIGGSIITHLNEVGPITVPILGTLDPWQVPFLIVGAPGMLLAAIFMFVKEPKRRGLTKKAETSMSFQEMKAYAGLNWKSYAGIILGLAFLILVGQSGSAWIPAFFQRKFDWDAGQIGAAYGPVVVFCGASGALLGGFVASYLKKMGHVRANLIAPLFAFGALIPVTILYPLMSTPTLALILIGVMNFCAGFPFGGCFAALQEITPNRMRAQVVAIFMLGVNLLGAGLGPTIVALITDIGFGDSAALPYSLAITNLVFSPLAFILLILGFQNHVKAIETVKQHTSS</sequence>
<protein>
    <submittedName>
        <fullName evidence="8">Major facilitator superfamily MFS_1</fullName>
    </submittedName>
</protein>
<evidence type="ECO:0000313" key="8">
    <source>
        <dbReference type="EMBL" id="ACT60312.1"/>
    </source>
</evidence>
<feature type="transmembrane region" description="Helical" evidence="6">
    <location>
        <begin position="321"/>
        <end position="340"/>
    </location>
</feature>
<dbReference type="PANTHER" id="PTHR23505">
    <property type="entry name" value="SPINSTER"/>
    <property type="match status" value="1"/>
</dbReference>
<dbReference type="Gene3D" id="1.20.1250.20">
    <property type="entry name" value="MFS general substrate transporter like domains"/>
    <property type="match status" value="1"/>
</dbReference>
<dbReference type="EMBL" id="CP001678">
    <property type="protein sequence ID" value="ACT60312.1"/>
    <property type="molecule type" value="Genomic_DNA"/>
</dbReference>
<feature type="transmembrane region" description="Helical" evidence="6">
    <location>
        <begin position="381"/>
        <end position="405"/>
    </location>
</feature>
<keyword evidence="3 6" id="KW-0812">Transmembrane</keyword>
<dbReference type="RefSeq" id="WP_015828462.1">
    <property type="nucleotide sequence ID" value="NC_012982.1"/>
</dbReference>
<name>C6XPP7_HIRBI</name>
<feature type="transmembrane region" description="Helical" evidence="6">
    <location>
        <begin position="23"/>
        <end position="41"/>
    </location>
</feature>
<keyword evidence="9" id="KW-1185">Reference proteome</keyword>
<dbReference type="GO" id="GO:0022857">
    <property type="term" value="F:transmembrane transporter activity"/>
    <property type="evidence" value="ECO:0007669"/>
    <property type="project" value="InterPro"/>
</dbReference>
<keyword evidence="5 6" id="KW-0472">Membrane</keyword>
<dbReference type="Pfam" id="PF07690">
    <property type="entry name" value="MFS_1"/>
    <property type="match status" value="1"/>
</dbReference>
<reference evidence="9" key="1">
    <citation type="journal article" date="2011" name="J. Bacteriol.">
        <title>Genome sequences of eight morphologically diverse alphaproteobacteria.</title>
        <authorList>
            <consortium name="US DOE Joint Genome Institute"/>
            <person name="Brown P.J."/>
            <person name="Kysela D.T."/>
            <person name="Buechlein A."/>
            <person name="Hemmerich C."/>
            <person name="Brun Y.V."/>
        </authorList>
    </citation>
    <scope>NUCLEOTIDE SEQUENCE [LARGE SCALE GENOMIC DNA]</scope>
    <source>
        <strain evidence="9">ATCC 49814 / DSM 5838 / IFAM 1418</strain>
    </source>
</reference>
<evidence type="ECO:0000256" key="2">
    <source>
        <dbReference type="ARBA" id="ARBA00022448"/>
    </source>
</evidence>
<dbReference type="InterPro" id="IPR020846">
    <property type="entry name" value="MFS_dom"/>
</dbReference>
<dbReference type="AlphaFoldDB" id="C6XPP7"/>
<evidence type="ECO:0000256" key="4">
    <source>
        <dbReference type="ARBA" id="ARBA00022989"/>
    </source>
</evidence>
<dbReference type="OrthoDB" id="7473300at2"/>
<evidence type="ECO:0000256" key="6">
    <source>
        <dbReference type="SAM" id="Phobius"/>
    </source>
</evidence>
<keyword evidence="4 6" id="KW-1133">Transmembrane helix</keyword>
<dbReference type="STRING" id="582402.Hbal_2637"/>
<evidence type="ECO:0000259" key="7">
    <source>
        <dbReference type="PROSITE" id="PS50850"/>
    </source>
</evidence>
<evidence type="ECO:0000256" key="3">
    <source>
        <dbReference type="ARBA" id="ARBA00022692"/>
    </source>
</evidence>
<dbReference type="PANTHER" id="PTHR23505:SF79">
    <property type="entry name" value="PROTEIN SPINSTER"/>
    <property type="match status" value="1"/>
</dbReference>
<feature type="transmembrane region" description="Helical" evidence="6">
    <location>
        <begin position="417"/>
        <end position="438"/>
    </location>
</feature>
<dbReference type="Proteomes" id="UP000002745">
    <property type="component" value="Chromosome"/>
</dbReference>
<evidence type="ECO:0000256" key="5">
    <source>
        <dbReference type="ARBA" id="ARBA00023136"/>
    </source>
</evidence>
<organism evidence="8 9">
    <name type="scientific">Hirschia baltica (strain ATCC 49814 / DSM 5838 / IFAM 1418)</name>
    <dbReference type="NCBI Taxonomy" id="582402"/>
    <lineage>
        <taxon>Bacteria</taxon>
        <taxon>Pseudomonadati</taxon>
        <taxon>Pseudomonadota</taxon>
        <taxon>Alphaproteobacteria</taxon>
        <taxon>Hyphomonadales</taxon>
        <taxon>Hyphomonadaceae</taxon>
        <taxon>Hirschia</taxon>
    </lineage>
</organism>
<evidence type="ECO:0000313" key="9">
    <source>
        <dbReference type="Proteomes" id="UP000002745"/>
    </source>
</evidence>
<dbReference type="eggNOG" id="COG2814">
    <property type="taxonomic scope" value="Bacteria"/>
</dbReference>
<dbReference type="KEGG" id="hba:Hbal_2637"/>
<feature type="transmembrane region" description="Helical" evidence="6">
    <location>
        <begin position="346"/>
        <end position="369"/>
    </location>
</feature>
<dbReference type="InterPro" id="IPR044770">
    <property type="entry name" value="MFS_spinster-like"/>
</dbReference>
<dbReference type="CDD" id="cd17328">
    <property type="entry name" value="MFS_spinster_like"/>
    <property type="match status" value="1"/>
</dbReference>
<dbReference type="InterPro" id="IPR011701">
    <property type="entry name" value="MFS"/>
</dbReference>
<feature type="domain" description="Major facilitator superfamily (MFS) profile" evidence="7">
    <location>
        <begin position="28"/>
        <end position="445"/>
    </location>
</feature>
<gene>
    <name evidence="8" type="ordered locus">Hbal_2637</name>
</gene>
<dbReference type="GO" id="GO:0016020">
    <property type="term" value="C:membrane"/>
    <property type="evidence" value="ECO:0007669"/>
    <property type="project" value="UniProtKB-SubCell"/>
</dbReference>
<comment type="subcellular location">
    <subcellularLocation>
        <location evidence="1">Membrane</location>
        <topology evidence="1">Multi-pass membrane protein</topology>
    </subcellularLocation>
</comment>
<feature type="transmembrane region" description="Helical" evidence="6">
    <location>
        <begin position="154"/>
        <end position="176"/>
    </location>
</feature>
<keyword evidence="2" id="KW-0813">Transport</keyword>
<feature type="transmembrane region" description="Helical" evidence="6">
    <location>
        <begin position="286"/>
        <end position="309"/>
    </location>
</feature>
<dbReference type="PROSITE" id="PS50850">
    <property type="entry name" value="MFS"/>
    <property type="match status" value="1"/>
</dbReference>
<feature type="transmembrane region" description="Helical" evidence="6">
    <location>
        <begin position="95"/>
        <end position="113"/>
    </location>
</feature>
<dbReference type="InterPro" id="IPR036259">
    <property type="entry name" value="MFS_trans_sf"/>
</dbReference>
<feature type="transmembrane region" description="Helical" evidence="6">
    <location>
        <begin position="249"/>
        <end position="274"/>
    </location>
</feature>
<evidence type="ECO:0000256" key="1">
    <source>
        <dbReference type="ARBA" id="ARBA00004141"/>
    </source>
</evidence>
<proteinExistence type="predicted"/>